<evidence type="ECO:0000313" key="6">
    <source>
        <dbReference type="Proteomes" id="UP000193719"/>
    </source>
</evidence>
<dbReference type="InterPro" id="IPR051229">
    <property type="entry name" value="ALYREF_mRNA_export"/>
</dbReference>
<dbReference type="OrthoDB" id="346839at2759"/>
<dbReference type="Pfam" id="PF13865">
    <property type="entry name" value="FoP_duplication"/>
    <property type="match status" value="1"/>
</dbReference>
<dbReference type="SUPFAM" id="SSF54928">
    <property type="entry name" value="RNA-binding domain, RBD"/>
    <property type="match status" value="1"/>
</dbReference>
<accession>A0A1Y1VDB2</accession>
<feature type="domain" description="RRM" evidence="4">
    <location>
        <begin position="58"/>
        <end position="135"/>
    </location>
</feature>
<dbReference type="InterPro" id="IPR025715">
    <property type="entry name" value="FoP_C"/>
</dbReference>
<dbReference type="GO" id="GO:0003729">
    <property type="term" value="F:mRNA binding"/>
    <property type="evidence" value="ECO:0007669"/>
    <property type="project" value="TreeGrafter"/>
</dbReference>
<dbReference type="InterPro" id="IPR035979">
    <property type="entry name" value="RBD_domain_sf"/>
</dbReference>
<dbReference type="Gene3D" id="3.30.70.330">
    <property type="match status" value="1"/>
</dbReference>
<dbReference type="PANTHER" id="PTHR19965">
    <property type="entry name" value="RNA AND EXPORT FACTOR BINDING PROTEIN"/>
    <property type="match status" value="1"/>
</dbReference>
<dbReference type="InterPro" id="IPR000504">
    <property type="entry name" value="RRM_dom"/>
</dbReference>
<dbReference type="InterPro" id="IPR012677">
    <property type="entry name" value="Nucleotide-bd_a/b_plait_sf"/>
</dbReference>
<reference evidence="5 6" key="1">
    <citation type="submission" date="2016-08" db="EMBL/GenBank/DDBJ databases">
        <title>Genomes of anaerobic fungi encode conserved fungal cellulosomes for biomass hydrolysis.</title>
        <authorList>
            <consortium name="DOE Joint Genome Institute"/>
            <person name="Haitjema C.H."/>
            <person name="Gilmore S.P."/>
            <person name="Henske J.K."/>
            <person name="Solomon K.V."/>
            <person name="De Groot R."/>
            <person name="Kuo A."/>
            <person name="Mondo S.J."/>
            <person name="Salamov A.A."/>
            <person name="Labutti K."/>
            <person name="Zhao Z."/>
            <person name="Chiniquy J."/>
            <person name="Barry K."/>
            <person name="Brewer H.M."/>
            <person name="Purvine S.O."/>
            <person name="Wright A.T."/>
            <person name="Boxma B."/>
            <person name="Van Alen T."/>
            <person name="Hackstein J.H."/>
            <person name="Baker S.E."/>
            <person name="Grigoriev I.V."/>
            <person name="O'Malley M.A."/>
        </authorList>
    </citation>
    <scope>NUCLEOTIDE SEQUENCE [LARGE SCALE GENOMIC DNA]</scope>
    <source>
        <strain evidence="6">finn</strain>
    </source>
</reference>
<keyword evidence="6" id="KW-1185">Reference proteome</keyword>
<feature type="region of interest" description="Disordered" evidence="3">
    <location>
        <begin position="20"/>
        <end position="55"/>
    </location>
</feature>
<comment type="caution">
    <text evidence="5">The sequence shown here is derived from an EMBL/GenBank/DDBJ whole genome shotgun (WGS) entry which is preliminary data.</text>
</comment>
<reference evidence="5 6" key="2">
    <citation type="submission" date="2016-08" db="EMBL/GenBank/DDBJ databases">
        <title>Pervasive Adenine N6-methylation of Active Genes in Fungi.</title>
        <authorList>
            <consortium name="DOE Joint Genome Institute"/>
            <person name="Mondo S.J."/>
            <person name="Dannebaum R.O."/>
            <person name="Kuo R.C."/>
            <person name="Labutti K."/>
            <person name="Haridas S."/>
            <person name="Kuo A."/>
            <person name="Salamov A."/>
            <person name="Ahrendt S.R."/>
            <person name="Lipzen A."/>
            <person name="Sullivan W."/>
            <person name="Andreopoulos W.B."/>
            <person name="Clum A."/>
            <person name="Lindquist E."/>
            <person name="Daum C."/>
            <person name="Ramamoorthy G.K."/>
            <person name="Gryganskyi A."/>
            <person name="Culley D."/>
            <person name="Magnuson J.K."/>
            <person name="James T.Y."/>
            <person name="O'Malley M.A."/>
            <person name="Stajich J.E."/>
            <person name="Spatafora J.W."/>
            <person name="Visel A."/>
            <person name="Grigoriev I.V."/>
        </authorList>
    </citation>
    <scope>NUCLEOTIDE SEQUENCE [LARGE SCALE GENOMIC DNA]</scope>
    <source>
        <strain evidence="6">finn</strain>
    </source>
</reference>
<evidence type="ECO:0000259" key="4">
    <source>
        <dbReference type="PROSITE" id="PS50102"/>
    </source>
</evidence>
<organism evidence="5 6">
    <name type="scientific">Piromyces finnis</name>
    <dbReference type="NCBI Taxonomy" id="1754191"/>
    <lineage>
        <taxon>Eukaryota</taxon>
        <taxon>Fungi</taxon>
        <taxon>Fungi incertae sedis</taxon>
        <taxon>Chytridiomycota</taxon>
        <taxon>Chytridiomycota incertae sedis</taxon>
        <taxon>Neocallimastigomycetes</taxon>
        <taxon>Neocallimastigales</taxon>
        <taxon>Neocallimastigaceae</taxon>
        <taxon>Piromyces</taxon>
    </lineage>
</organism>
<dbReference type="GO" id="GO:0005634">
    <property type="term" value="C:nucleus"/>
    <property type="evidence" value="ECO:0007669"/>
    <property type="project" value="TreeGrafter"/>
</dbReference>
<keyword evidence="1 2" id="KW-0694">RNA-binding</keyword>
<evidence type="ECO:0000256" key="3">
    <source>
        <dbReference type="SAM" id="MobiDB-lite"/>
    </source>
</evidence>
<proteinExistence type="predicted"/>
<gene>
    <name evidence="5" type="ORF">BCR36DRAFT_324289</name>
</gene>
<name>A0A1Y1VDB2_9FUNG</name>
<protein>
    <submittedName>
        <fullName evidence="5">RNA-binding domain-containing protein</fullName>
    </submittedName>
</protein>
<dbReference type="Proteomes" id="UP000193719">
    <property type="component" value="Unassembled WGS sequence"/>
</dbReference>
<dbReference type="AlphaFoldDB" id="A0A1Y1VDB2"/>
<evidence type="ECO:0000256" key="2">
    <source>
        <dbReference type="PROSITE-ProRule" id="PRU00176"/>
    </source>
</evidence>
<dbReference type="PANTHER" id="PTHR19965:SF35">
    <property type="entry name" value="RNA ANNEALING PROTEIN YRA1"/>
    <property type="match status" value="1"/>
</dbReference>
<feature type="compositionally biased region" description="Basic and acidic residues" evidence="3">
    <location>
        <begin position="43"/>
        <end position="55"/>
    </location>
</feature>
<dbReference type="SMART" id="SM00360">
    <property type="entry name" value="RRM"/>
    <property type="match status" value="1"/>
</dbReference>
<dbReference type="STRING" id="1754191.A0A1Y1VDB2"/>
<dbReference type="Pfam" id="PF00076">
    <property type="entry name" value="RRM_1"/>
    <property type="match status" value="1"/>
</dbReference>
<dbReference type="EMBL" id="MCFH01000015">
    <property type="protein sequence ID" value="ORX52510.1"/>
    <property type="molecule type" value="Genomic_DNA"/>
</dbReference>
<sequence length="202" mass="22743">MSSSLDMALNDIIKKNRRTRIQSRRRRANGTDKISIGRRGNRDRKPLNRRERNKDDGSKILISNLAYGVTSKDLKELFKDIGPVKSTAINFLPNGKSKGTGQVNFVRNNDAKRAINKYNNVELDGRPMKIEMVLSSTAALNILKNKNNVRGRANRMRRRNRGPLKTQEELDAEMDSYMKIDDMNVQPQSNVGGNSSNAAVVA</sequence>
<dbReference type="PROSITE" id="PS50102">
    <property type="entry name" value="RRM"/>
    <property type="match status" value="1"/>
</dbReference>
<evidence type="ECO:0000256" key="1">
    <source>
        <dbReference type="ARBA" id="ARBA00022884"/>
    </source>
</evidence>
<evidence type="ECO:0000313" key="5">
    <source>
        <dbReference type="EMBL" id="ORX52510.1"/>
    </source>
</evidence>
<dbReference type="GO" id="GO:0006406">
    <property type="term" value="P:mRNA export from nucleus"/>
    <property type="evidence" value="ECO:0007669"/>
    <property type="project" value="TreeGrafter"/>
</dbReference>